<dbReference type="EMBL" id="PSPG01000017">
    <property type="protein sequence ID" value="PXF20853.1"/>
    <property type="molecule type" value="Genomic_DNA"/>
</dbReference>
<dbReference type="Pfam" id="PF26485">
    <property type="entry name" value="DUF8156"/>
    <property type="match status" value="1"/>
</dbReference>
<proteinExistence type="predicted"/>
<sequence length="59" mass="6557">MLRMAERAEFDRMLRAARERAAACGMVPSSDVFEPAVLAMLVDVNSRLTALETRGDEDD</sequence>
<protein>
    <recommendedName>
        <fullName evidence="1">DUF8156 domain-containing protein</fullName>
    </recommendedName>
</protein>
<evidence type="ECO:0000313" key="3">
    <source>
        <dbReference type="Proteomes" id="UP000248161"/>
    </source>
</evidence>
<name>A0A2V3HP15_9ARCH</name>
<evidence type="ECO:0000313" key="2">
    <source>
        <dbReference type="EMBL" id="PXF20853.1"/>
    </source>
</evidence>
<dbReference type="AlphaFoldDB" id="A0A2V3HP15"/>
<accession>A0A2V3HP15</accession>
<evidence type="ECO:0000259" key="1">
    <source>
        <dbReference type="Pfam" id="PF26485"/>
    </source>
</evidence>
<organism evidence="2 3">
    <name type="scientific">Candidatus Thalassarchaeum betae</name>
    <dbReference type="NCBI Taxonomy" id="2599289"/>
    <lineage>
        <taxon>Archaea</taxon>
        <taxon>Methanobacteriati</taxon>
        <taxon>Thermoplasmatota</taxon>
        <taxon>Candidatus Poseidoniia</taxon>
        <taxon>Candidatus Poseidoniales</taxon>
        <taxon>Candidatus Thalassarchaeaceae</taxon>
        <taxon>Candidatus Thalassarchaeum</taxon>
    </lineage>
</organism>
<gene>
    <name evidence="2" type="ORF">CXX69_06440</name>
</gene>
<dbReference type="InterPro" id="IPR058469">
    <property type="entry name" value="DUF8156"/>
</dbReference>
<reference evidence="2 3" key="1">
    <citation type="journal article" date="2015" name="Nat. Commun.">
        <title>Genomic and transcriptomic evidence for scavenging of diverse organic compounds by widespread deep-sea archaea.</title>
        <authorList>
            <person name="Li M."/>
            <person name="Baker B.J."/>
            <person name="Anantharaman K."/>
            <person name="Jain S."/>
            <person name="Breier J.A."/>
            <person name="Dick G.J."/>
        </authorList>
    </citation>
    <scope>NUCLEOTIDE SEQUENCE [LARGE SCALE GENOMIC DNA]</scope>
    <source>
        <strain evidence="2">Cayman_51_deep</strain>
    </source>
</reference>
<dbReference type="Proteomes" id="UP000248161">
    <property type="component" value="Unassembled WGS sequence"/>
</dbReference>
<comment type="caution">
    <text evidence="2">The sequence shown here is derived from an EMBL/GenBank/DDBJ whole genome shotgun (WGS) entry which is preliminary data.</text>
</comment>
<feature type="domain" description="DUF8156" evidence="1">
    <location>
        <begin position="1"/>
        <end position="54"/>
    </location>
</feature>